<evidence type="ECO:0000313" key="1">
    <source>
        <dbReference type="EMBL" id="JAD50798.1"/>
    </source>
</evidence>
<sequence>MIPEATFLASEHRWTVFFPVRPFIVATSHGNLKTTSELRSTLLPWPLPSPISPLQSRLHHHLR</sequence>
<name>A0A0A9ALP4_ARUDO</name>
<reference evidence="1" key="2">
    <citation type="journal article" date="2015" name="Data Brief">
        <title>Shoot transcriptome of the giant reed, Arundo donax.</title>
        <authorList>
            <person name="Barrero R.A."/>
            <person name="Guerrero F.D."/>
            <person name="Moolhuijzen P."/>
            <person name="Goolsby J.A."/>
            <person name="Tidwell J."/>
            <person name="Bellgard S.E."/>
            <person name="Bellgard M.I."/>
        </authorList>
    </citation>
    <scope>NUCLEOTIDE SEQUENCE</scope>
    <source>
        <tissue evidence="1">Shoot tissue taken approximately 20 cm above the soil surface</tissue>
    </source>
</reference>
<organism evidence="1">
    <name type="scientific">Arundo donax</name>
    <name type="common">Giant reed</name>
    <name type="synonym">Donax arundinaceus</name>
    <dbReference type="NCBI Taxonomy" id="35708"/>
    <lineage>
        <taxon>Eukaryota</taxon>
        <taxon>Viridiplantae</taxon>
        <taxon>Streptophyta</taxon>
        <taxon>Embryophyta</taxon>
        <taxon>Tracheophyta</taxon>
        <taxon>Spermatophyta</taxon>
        <taxon>Magnoliopsida</taxon>
        <taxon>Liliopsida</taxon>
        <taxon>Poales</taxon>
        <taxon>Poaceae</taxon>
        <taxon>PACMAD clade</taxon>
        <taxon>Arundinoideae</taxon>
        <taxon>Arundineae</taxon>
        <taxon>Arundo</taxon>
    </lineage>
</organism>
<dbReference type="AlphaFoldDB" id="A0A0A9ALP4"/>
<protein>
    <submittedName>
        <fullName evidence="1">Uncharacterized protein</fullName>
    </submittedName>
</protein>
<accession>A0A0A9ALP4</accession>
<proteinExistence type="predicted"/>
<reference evidence="1" key="1">
    <citation type="submission" date="2014-09" db="EMBL/GenBank/DDBJ databases">
        <authorList>
            <person name="Magalhaes I.L.F."/>
            <person name="Oliveira U."/>
            <person name="Santos F.R."/>
            <person name="Vidigal T.H.D.A."/>
            <person name="Brescovit A.D."/>
            <person name="Santos A.J."/>
        </authorList>
    </citation>
    <scope>NUCLEOTIDE SEQUENCE</scope>
    <source>
        <tissue evidence="1">Shoot tissue taken approximately 20 cm above the soil surface</tissue>
    </source>
</reference>
<dbReference type="EMBL" id="GBRH01247097">
    <property type="protein sequence ID" value="JAD50798.1"/>
    <property type="molecule type" value="Transcribed_RNA"/>
</dbReference>